<dbReference type="Gene3D" id="1.10.287.110">
    <property type="entry name" value="DnaJ domain"/>
    <property type="match status" value="1"/>
</dbReference>
<gene>
    <name evidence="3" type="ORF">BDZ90DRAFT_243752</name>
</gene>
<feature type="domain" description="J" evidence="2">
    <location>
        <begin position="7"/>
        <end position="77"/>
    </location>
</feature>
<sequence>MSQNIPDYYTLLNIPTTATPTEIRNAYKRQSLLSHPDRFPKASPAERERLTKKFQSLADAYYVLSDEGRRREYDALRASHGPFRSFDGEGMEGMEQQSSADFFANFFKGFAGAAGAAGGSEKRPESSHGDEDEFEERTEAGQPQANGVFGNVFEEMLRPEVHRVAPIWKWVGGASGGALGFIIANIPGAMGGALLGSRLGAIKDAKGRSVAAVFMDLNQGQRAEVLKALATKVLGSIG</sequence>
<feature type="compositionally biased region" description="Basic and acidic residues" evidence="1">
    <location>
        <begin position="120"/>
        <end position="129"/>
    </location>
</feature>
<dbReference type="GO" id="GO:0044183">
    <property type="term" value="F:protein folding chaperone"/>
    <property type="evidence" value="ECO:0007669"/>
    <property type="project" value="TreeGrafter"/>
</dbReference>
<dbReference type="GO" id="GO:0005737">
    <property type="term" value="C:cytoplasm"/>
    <property type="evidence" value="ECO:0007669"/>
    <property type="project" value="TreeGrafter"/>
</dbReference>
<name>A0A316UK71_9BASI</name>
<dbReference type="GeneID" id="37029266"/>
<dbReference type="PRINTS" id="PR00625">
    <property type="entry name" value="JDOMAIN"/>
</dbReference>
<dbReference type="GO" id="GO:0005634">
    <property type="term" value="C:nucleus"/>
    <property type="evidence" value="ECO:0007669"/>
    <property type="project" value="TreeGrafter"/>
</dbReference>
<dbReference type="OrthoDB" id="442087at2759"/>
<dbReference type="GO" id="GO:0051087">
    <property type="term" value="F:protein-folding chaperone binding"/>
    <property type="evidence" value="ECO:0007669"/>
    <property type="project" value="TreeGrafter"/>
</dbReference>
<dbReference type="SUPFAM" id="SSF46565">
    <property type="entry name" value="Chaperone J-domain"/>
    <property type="match status" value="1"/>
</dbReference>
<dbReference type="InterPro" id="IPR001623">
    <property type="entry name" value="DnaJ_domain"/>
</dbReference>
<feature type="region of interest" description="Disordered" evidence="1">
    <location>
        <begin position="116"/>
        <end position="141"/>
    </location>
</feature>
<dbReference type="Proteomes" id="UP000245884">
    <property type="component" value="Unassembled WGS sequence"/>
</dbReference>
<dbReference type="PANTHER" id="PTHR43948">
    <property type="entry name" value="DNAJ HOMOLOG SUBFAMILY B"/>
    <property type="match status" value="1"/>
</dbReference>
<dbReference type="GO" id="GO:0051082">
    <property type="term" value="F:unfolded protein binding"/>
    <property type="evidence" value="ECO:0007669"/>
    <property type="project" value="TreeGrafter"/>
</dbReference>
<evidence type="ECO:0000313" key="3">
    <source>
        <dbReference type="EMBL" id="PWN25198.1"/>
    </source>
</evidence>
<dbReference type="STRING" id="1569628.A0A316UK71"/>
<dbReference type="RefSeq" id="XP_025359810.1">
    <property type="nucleotide sequence ID" value="XM_025507443.1"/>
</dbReference>
<organism evidence="3 4">
    <name type="scientific">Jaminaea rosea</name>
    <dbReference type="NCBI Taxonomy" id="1569628"/>
    <lineage>
        <taxon>Eukaryota</taxon>
        <taxon>Fungi</taxon>
        <taxon>Dikarya</taxon>
        <taxon>Basidiomycota</taxon>
        <taxon>Ustilaginomycotina</taxon>
        <taxon>Exobasidiomycetes</taxon>
        <taxon>Microstromatales</taxon>
        <taxon>Microstromatales incertae sedis</taxon>
        <taxon>Jaminaea</taxon>
    </lineage>
</organism>
<dbReference type="Pfam" id="PF00226">
    <property type="entry name" value="DnaJ"/>
    <property type="match status" value="1"/>
</dbReference>
<dbReference type="AlphaFoldDB" id="A0A316UK71"/>
<reference evidence="3 4" key="1">
    <citation type="journal article" date="2018" name="Mol. Biol. Evol.">
        <title>Broad Genomic Sampling Reveals a Smut Pathogenic Ancestry of the Fungal Clade Ustilaginomycotina.</title>
        <authorList>
            <person name="Kijpornyongpan T."/>
            <person name="Mondo S.J."/>
            <person name="Barry K."/>
            <person name="Sandor L."/>
            <person name="Lee J."/>
            <person name="Lipzen A."/>
            <person name="Pangilinan J."/>
            <person name="LaButti K."/>
            <person name="Hainaut M."/>
            <person name="Henrissat B."/>
            <person name="Grigoriev I.V."/>
            <person name="Spatafora J.W."/>
            <person name="Aime M.C."/>
        </authorList>
    </citation>
    <scope>NUCLEOTIDE SEQUENCE [LARGE SCALE GENOMIC DNA]</scope>
    <source>
        <strain evidence="3 4">MCA 5214</strain>
    </source>
</reference>
<dbReference type="EMBL" id="KZ819677">
    <property type="protein sequence ID" value="PWN25198.1"/>
    <property type="molecule type" value="Genomic_DNA"/>
</dbReference>
<dbReference type="CDD" id="cd06257">
    <property type="entry name" value="DnaJ"/>
    <property type="match status" value="1"/>
</dbReference>
<keyword evidence="4" id="KW-1185">Reference proteome</keyword>
<dbReference type="InterPro" id="IPR036869">
    <property type="entry name" value="J_dom_sf"/>
</dbReference>
<evidence type="ECO:0000259" key="2">
    <source>
        <dbReference type="PROSITE" id="PS50076"/>
    </source>
</evidence>
<evidence type="ECO:0000313" key="4">
    <source>
        <dbReference type="Proteomes" id="UP000245884"/>
    </source>
</evidence>
<dbReference type="SMART" id="SM00271">
    <property type="entry name" value="DnaJ"/>
    <property type="match status" value="1"/>
</dbReference>
<accession>A0A316UK71</accession>
<dbReference type="PROSITE" id="PS50076">
    <property type="entry name" value="DNAJ_2"/>
    <property type="match status" value="1"/>
</dbReference>
<evidence type="ECO:0000256" key="1">
    <source>
        <dbReference type="SAM" id="MobiDB-lite"/>
    </source>
</evidence>
<dbReference type="PANTHER" id="PTHR43948:SF21">
    <property type="entry name" value="DNAJ DOMAIN-CONTAINING PROTEIN"/>
    <property type="match status" value="1"/>
</dbReference>
<proteinExistence type="predicted"/>
<protein>
    <submittedName>
        <fullName evidence="3">DnaJ-domain-containing protein</fullName>
    </submittedName>
</protein>